<name>A0A3N1GTI6_9ACTN</name>
<evidence type="ECO:0000256" key="1">
    <source>
        <dbReference type="SAM" id="Phobius"/>
    </source>
</evidence>
<keyword evidence="1" id="KW-0812">Transmembrane</keyword>
<proteinExistence type="predicted"/>
<organism evidence="2 3">
    <name type="scientific">Couchioplanes caeruleus</name>
    <dbReference type="NCBI Taxonomy" id="56438"/>
    <lineage>
        <taxon>Bacteria</taxon>
        <taxon>Bacillati</taxon>
        <taxon>Actinomycetota</taxon>
        <taxon>Actinomycetes</taxon>
        <taxon>Micromonosporales</taxon>
        <taxon>Micromonosporaceae</taxon>
        <taxon>Couchioplanes</taxon>
    </lineage>
</organism>
<dbReference type="AlphaFoldDB" id="A0A3N1GTI6"/>
<sequence>MKVQAADGRQWRVFRRRLAWRPRLPRWIVEWWPEGWPDDNIIGLVVGVYAMVLLLIMSPFLIWYLLSWLVCLIVTPFAWLARSTLGRPSPVIAYWEENPWAEWWGSADGRGAADELAQHVAGEVAQFAAPRSLAAPRPELIELTTVRETPIVERIAARWRARGTGANG</sequence>
<dbReference type="OrthoDB" id="3297788at2"/>
<reference evidence="2 3" key="1">
    <citation type="submission" date="2018-11" db="EMBL/GenBank/DDBJ databases">
        <title>Sequencing the genomes of 1000 actinobacteria strains.</title>
        <authorList>
            <person name="Klenk H.-P."/>
        </authorList>
    </citation>
    <scope>NUCLEOTIDE SEQUENCE [LARGE SCALE GENOMIC DNA]</scope>
    <source>
        <strain evidence="2 3">DSM 43634</strain>
    </source>
</reference>
<dbReference type="EMBL" id="RJKL01000001">
    <property type="protein sequence ID" value="ROP33547.1"/>
    <property type="molecule type" value="Genomic_DNA"/>
</dbReference>
<comment type="caution">
    <text evidence="2">The sequence shown here is derived from an EMBL/GenBank/DDBJ whole genome shotgun (WGS) entry which is preliminary data.</text>
</comment>
<keyword evidence="1" id="KW-1133">Transmembrane helix</keyword>
<keyword evidence="1" id="KW-0472">Membrane</keyword>
<protein>
    <submittedName>
        <fullName evidence="2">Uncharacterized protein</fullName>
    </submittedName>
</protein>
<accession>A0A3N1GTI6</accession>
<dbReference type="RefSeq" id="WP_143162527.1">
    <property type="nucleotide sequence ID" value="NZ_RJKL01000001.1"/>
</dbReference>
<evidence type="ECO:0000313" key="3">
    <source>
        <dbReference type="Proteomes" id="UP000271683"/>
    </source>
</evidence>
<feature type="transmembrane region" description="Helical" evidence="1">
    <location>
        <begin position="40"/>
        <end position="56"/>
    </location>
</feature>
<gene>
    <name evidence="2" type="ORF">EDD30_6539</name>
</gene>
<dbReference type="Proteomes" id="UP000271683">
    <property type="component" value="Unassembled WGS sequence"/>
</dbReference>
<evidence type="ECO:0000313" key="2">
    <source>
        <dbReference type="EMBL" id="ROP33547.1"/>
    </source>
</evidence>